<evidence type="ECO:0000256" key="1">
    <source>
        <dbReference type="ARBA" id="ARBA00022729"/>
    </source>
</evidence>
<dbReference type="Proteomes" id="UP000663881">
    <property type="component" value="Unassembled WGS sequence"/>
</dbReference>
<sequence>SPCTTTACSANGDTKAGLVCTPSGTTEGYQCTACSYGVAAANAPCPATPCVPTACSANGDTKAGLVCTASGTAEGYQCTACSYGVAPANAPCPASPCVATACSANGDTKAGLVCTPSGTAEGYQCTACSYGVAAANAPCPANPCTTTTCGVNGDPASNLVCTPSGTAEGYQCTACSYGVAAANAPCPASPCTTTTCGVSGDTKTSLVCTPSGTAEGYQCTACSYGAAPANAPCPVQTKFAAQVASIIVAGSTPYGVAVGDFNGDGKIDIVTGNTGTNNIGVFLNTGTGTFAPQVPYSTGASSAPRNVAVGDFNGDGKLDIVCANYGTNNIGVFLNTGTGTFLAQAIYPASASSEPSSVAVGDFNGDGKIDIVCGNFGTSTISIFLNTGTGTFATQVTYTTGSASTPHDVAVGDFNADGKLDIVTANYGTNNIAILLNTGTGTFPTQVFYTTGCASVPYSVAVGDFNGDGKIDIVTANEGTSNIAILVNNGDGTFVAQATYTTGAGSTPYGVAVGDFYPDGKIDIVTANEGANNIGIFLNTGTGTFATQVTYATGTASTPYRVAVGDFNGDGKIDIVTVNHGTNNIGVFLQVNV</sequence>
<dbReference type="PANTHER" id="PTHR45460">
    <property type="entry name" value="SIMILAR TO CYSTEINE PROTEINASE"/>
    <property type="match status" value="1"/>
</dbReference>
<proteinExistence type="predicted"/>
<dbReference type="PANTHER" id="PTHR45460:SF2">
    <property type="entry name" value="ALPHA 1,3 GLUCANASE, GH71 FAMILY (EUROFUNG)"/>
    <property type="match status" value="1"/>
</dbReference>
<reference evidence="2" key="1">
    <citation type="submission" date="2021-02" db="EMBL/GenBank/DDBJ databases">
        <authorList>
            <person name="Nowell W R."/>
        </authorList>
    </citation>
    <scope>NUCLEOTIDE SEQUENCE</scope>
</reference>
<comment type="caution">
    <text evidence="2">The sequence shown here is derived from an EMBL/GenBank/DDBJ whole genome shotgun (WGS) entry which is preliminary data.</text>
</comment>
<dbReference type="Pfam" id="PF13517">
    <property type="entry name" value="FG-GAP_3"/>
    <property type="match status" value="3"/>
</dbReference>
<dbReference type="AlphaFoldDB" id="A0A819RTD9"/>
<dbReference type="SUPFAM" id="SSF69318">
    <property type="entry name" value="Integrin alpha N-terminal domain"/>
    <property type="match status" value="2"/>
</dbReference>
<organism evidence="2 3">
    <name type="scientific">Adineta steineri</name>
    <dbReference type="NCBI Taxonomy" id="433720"/>
    <lineage>
        <taxon>Eukaryota</taxon>
        <taxon>Metazoa</taxon>
        <taxon>Spiralia</taxon>
        <taxon>Gnathifera</taxon>
        <taxon>Rotifera</taxon>
        <taxon>Eurotatoria</taxon>
        <taxon>Bdelloidea</taxon>
        <taxon>Adinetida</taxon>
        <taxon>Adinetidae</taxon>
        <taxon>Adineta</taxon>
    </lineage>
</organism>
<gene>
    <name evidence="2" type="ORF">OKA104_LOCUS32299</name>
</gene>
<dbReference type="InterPro" id="IPR013517">
    <property type="entry name" value="FG-GAP"/>
</dbReference>
<dbReference type="Pfam" id="PF01839">
    <property type="entry name" value="FG-GAP"/>
    <property type="match status" value="1"/>
</dbReference>
<dbReference type="Gene3D" id="2.30.30.100">
    <property type="match status" value="6"/>
</dbReference>
<evidence type="ECO:0008006" key="4">
    <source>
        <dbReference type="Google" id="ProtNLM"/>
    </source>
</evidence>
<dbReference type="EMBL" id="CAJOAY010003852">
    <property type="protein sequence ID" value="CAF4043008.1"/>
    <property type="molecule type" value="Genomic_DNA"/>
</dbReference>
<accession>A0A819RTD9</accession>
<dbReference type="InterPro" id="IPR028994">
    <property type="entry name" value="Integrin_alpha_N"/>
</dbReference>
<feature type="non-terminal residue" evidence="2">
    <location>
        <position position="1"/>
    </location>
</feature>
<name>A0A819RTD9_9BILA</name>
<keyword evidence="1" id="KW-0732">Signal</keyword>
<evidence type="ECO:0000313" key="3">
    <source>
        <dbReference type="Proteomes" id="UP000663881"/>
    </source>
</evidence>
<protein>
    <recommendedName>
        <fullName evidence="4">VCBS repeat-containing protein</fullName>
    </recommendedName>
</protein>
<evidence type="ECO:0000313" key="2">
    <source>
        <dbReference type="EMBL" id="CAF4043008.1"/>
    </source>
</evidence>